<dbReference type="SUPFAM" id="SSF54631">
    <property type="entry name" value="CBS-domain pair"/>
    <property type="match status" value="1"/>
</dbReference>
<dbReference type="SMART" id="SM01091">
    <property type="entry name" value="CorC_HlyC"/>
    <property type="match status" value="1"/>
</dbReference>
<name>A0A1E8GJH0_9LACT</name>
<keyword evidence="3" id="KW-1003">Cell membrane</keyword>
<keyword evidence="5" id="KW-0677">Repeat</keyword>
<evidence type="ECO:0000256" key="9">
    <source>
        <dbReference type="PROSITE-ProRule" id="PRU00703"/>
    </source>
</evidence>
<dbReference type="PANTHER" id="PTHR43099">
    <property type="entry name" value="UPF0053 PROTEIN YRKA"/>
    <property type="match status" value="1"/>
</dbReference>
<dbReference type="GO" id="GO:0050660">
    <property type="term" value="F:flavin adenine dinucleotide binding"/>
    <property type="evidence" value="ECO:0007669"/>
    <property type="project" value="InterPro"/>
</dbReference>
<dbReference type="OrthoDB" id="9798188at2"/>
<accession>A0A1E8GJH0</accession>
<dbReference type="AlphaFoldDB" id="A0A1E8GJH0"/>
<organism evidence="14 15">
    <name type="scientific">Floricoccus tropicus</name>
    <dbReference type="NCBI Taxonomy" id="1859473"/>
    <lineage>
        <taxon>Bacteria</taxon>
        <taxon>Bacillati</taxon>
        <taxon>Bacillota</taxon>
        <taxon>Bacilli</taxon>
        <taxon>Lactobacillales</taxon>
        <taxon>Streptococcaceae</taxon>
        <taxon>Floricoccus</taxon>
    </lineage>
</organism>
<evidence type="ECO:0000256" key="10">
    <source>
        <dbReference type="PROSITE-ProRule" id="PRU01193"/>
    </source>
</evidence>
<keyword evidence="8 10" id="KW-0472">Membrane</keyword>
<keyword evidence="6 10" id="KW-1133">Transmembrane helix</keyword>
<protein>
    <submittedName>
        <fullName evidence="14">Hemolysin</fullName>
    </submittedName>
</protein>
<feature type="transmembrane region" description="Helical" evidence="11">
    <location>
        <begin position="106"/>
        <end position="126"/>
    </location>
</feature>
<evidence type="ECO:0000259" key="12">
    <source>
        <dbReference type="PROSITE" id="PS51371"/>
    </source>
</evidence>
<dbReference type="InterPro" id="IPR044751">
    <property type="entry name" value="Ion_transp-like_CBS"/>
</dbReference>
<evidence type="ECO:0000256" key="5">
    <source>
        <dbReference type="ARBA" id="ARBA00022737"/>
    </source>
</evidence>
<dbReference type="PANTHER" id="PTHR43099:SF4">
    <property type="entry name" value="INTEGRAL MEMBRANE PROTEIN"/>
    <property type="match status" value="1"/>
</dbReference>
<dbReference type="PROSITE" id="PS51371">
    <property type="entry name" value="CBS"/>
    <property type="match status" value="1"/>
</dbReference>
<dbReference type="CDD" id="cd04590">
    <property type="entry name" value="CBS_pair_CorC_HlyC_assoc"/>
    <property type="match status" value="1"/>
</dbReference>
<dbReference type="InterPro" id="IPR036318">
    <property type="entry name" value="FAD-bd_PCMH-like_sf"/>
</dbReference>
<dbReference type="FunFam" id="3.10.580.10:FF:000002">
    <property type="entry name" value="Magnesium/cobalt efflux protein CorC"/>
    <property type="match status" value="1"/>
</dbReference>
<feature type="transmembrane region" description="Helical" evidence="11">
    <location>
        <begin position="138"/>
        <end position="161"/>
    </location>
</feature>
<dbReference type="InterPro" id="IPR002550">
    <property type="entry name" value="CNNM"/>
</dbReference>
<gene>
    <name evidence="14" type="ORF">BG261_08680</name>
</gene>
<feature type="transmembrane region" description="Helical" evidence="11">
    <location>
        <begin position="12"/>
        <end position="35"/>
    </location>
</feature>
<evidence type="ECO:0000256" key="7">
    <source>
        <dbReference type="ARBA" id="ARBA00023122"/>
    </source>
</evidence>
<dbReference type="InterPro" id="IPR051676">
    <property type="entry name" value="UPF0053_domain"/>
</dbReference>
<dbReference type="GO" id="GO:0005886">
    <property type="term" value="C:plasma membrane"/>
    <property type="evidence" value="ECO:0007669"/>
    <property type="project" value="UniProtKB-SubCell"/>
</dbReference>
<dbReference type="EMBL" id="MKIR01000026">
    <property type="protein sequence ID" value="OFI48347.1"/>
    <property type="molecule type" value="Genomic_DNA"/>
</dbReference>
<dbReference type="SUPFAM" id="SSF56176">
    <property type="entry name" value="FAD-binding/transporter-associated domain-like"/>
    <property type="match status" value="1"/>
</dbReference>
<feature type="domain" description="CBS" evidence="12">
    <location>
        <begin position="287"/>
        <end position="344"/>
    </location>
</feature>
<sequence>MNADPEGQSILIQLILLVVLTALNAFFAASEMALVSVNRSRVEQRAAEGDKKYSKLLSVINNPSNFLSTIQVGITLINILTGASLAETLAAKLVPFLGNIAGAKTIAQVIILTLLTYFSIVFGELYPKRIAQNLKESLAVKVVTPIQMLGVIMKPFVWLLASSTNLLSKLTPMKFDDHSDNMTRDEIEYLLNTSAAALDSDEREMLAGIFSLDELVAREIMVPRTDASMIDIQDDTAYNIKYIIDSIYSRFPVYDGDKDKIIGILHTKNLLREAYNKGFENVDILSIMQEPLFVPETIYVDDLMKELKRTKNQMAILLNEYGGVEGIVTLEDLLEEIVGEIEDESDAKEDPEVEQISDNLYQIKGRMPLSDFNEEFEVELENNDVDTIAGFFVTEIGTIPGEDEHINLDLVSKGKSFTLTNLKMEGPRVDVLQLEFFDIEDKEEEEEN</sequence>
<comment type="similarity">
    <text evidence="2">Belongs to the UPF0053 family.</text>
</comment>
<evidence type="ECO:0000256" key="6">
    <source>
        <dbReference type="ARBA" id="ARBA00022989"/>
    </source>
</evidence>
<evidence type="ECO:0000313" key="15">
    <source>
        <dbReference type="Proteomes" id="UP000178622"/>
    </source>
</evidence>
<dbReference type="InterPro" id="IPR000644">
    <property type="entry name" value="CBS_dom"/>
</dbReference>
<keyword evidence="7 9" id="KW-0129">CBS domain</keyword>
<evidence type="ECO:0000256" key="1">
    <source>
        <dbReference type="ARBA" id="ARBA00004651"/>
    </source>
</evidence>
<dbReference type="InterPro" id="IPR005170">
    <property type="entry name" value="Transptr-assoc_dom"/>
</dbReference>
<dbReference type="RefSeq" id="WP_070793351.1">
    <property type="nucleotide sequence ID" value="NZ_MKIR01000026.1"/>
</dbReference>
<dbReference type="PROSITE" id="PS51846">
    <property type="entry name" value="CNNM"/>
    <property type="match status" value="1"/>
</dbReference>
<keyword evidence="4 10" id="KW-0812">Transmembrane</keyword>
<dbReference type="Pfam" id="PF03471">
    <property type="entry name" value="CorC_HlyC"/>
    <property type="match status" value="1"/>
</dbReference>
<comment type="subcellular location">
    <subcellularLocation>
        <location evidence="1">Cell membrane</location>
        <topology evidence="1">Multi-pass membrane protein</topology>
    </subcellularLocation>
</comment>
<feature type="domain" description="CNNM transmembrane" evidence="13">
    <location>
        <begin position="6"/>
        <end position="206"/>
    </location>
</feature>
<evidence type="ECO:0000313" key="14">
    <source>
        <dbReference type="EMBL" id="OFI48347.1"/>
    </source>
</evidence>
<dbReference type="STRING" id="1859473.BG261_08680"/>
<comment type="caution">
    <text evidence="14">The sequence shown here is derived from an EMBL/GenBank/DDBJ whole genome shotgun (WGS) entry which is preliminary data.</text>
</comment>
<dbReference type="Pfam" id="PF00571">
    <property type="entry name" value="CBS"/>
    <property type="match status" value="2"/>
</dbReference>
<evidence type="ECO:0000259" key="13">
    <source>
        <dbReference type="PROSITE" id="PS51846"/>
    </source>
</evidence>
<dbReference type="Gene3D" id="3.10.580.10">
    <property type="entry name" value="CBS-domain"/>
    <property type="match status" value="1"/>
</dbReference>
<proteinExistence type="inferred from homology"/>
<evidence type="ECO:0000256" key="2">
    <source>
        <dbReference type="ARBA" id="ARBA00006337"/>
    </source>
</evidence>
<evidence type="ECO:0000256" key="4">
    <source>
        <dbReference type="ARBA" id="ARBA00022692"/>
    </source>
</evidence>
<evidence type="ECO:0000256" key="11">
    <source>
        <dbReference type="SAM" id="Phobius"/>
    </source>
</evidence>
<reference evidence="15" key="1">
    <citation type="submission" date="2016-09" db="EMBL/GenBank/DDBJ databases">
        <title>Draft genome sequence of a novel species of the family Streptococcaceae isolated from flowers.</title>
        <authorList>
            <person name="Chuah L.-O."/>
            <person name="Yap K.-P."/>
            <person name="Thong K.L."/>
            <person name="Liong M.T."/>
            <person name="Ahmad R."/>
            <person name="Rusul G."/>
        </authorList>
    </citation>
    <scope>NUCLEOTIDE SEQUENCE [LARGE SCALE GENOMIC DNA]</scope>
    <source>
        <strain evidence="15">DF1</strain>
    </source>
</reference>
<dbReference type="Proteomes" id="UP000178622">
    <property type="component" value="Unassembled WGS sequence"/>
</dbReference>
<keyword evidence="15" id="KW-1185">Reference proteome</keyword>
<evidence type="ECO:0000256" key="3">
    <source>
        <dbReference type="ARBA" id="ARBA00022475"/>
    </source>
</evidence>
<evidence type="ECO:0000256" key="8">
    <source>
        <dbReference type="ARBA" id="ARBA00023136"/>
    </source>
</evidence>
<dbReference type="InterPro" id="IPR016169">
    <property type="entry name" value="FAD-bd_PCMH_sub2"/>
</dbReference>
<feature type="transmembrane region" description="Helical" evidence="11">
    <location>
        <begin position="65"/>
        <end position="86"/>
    </location>
</feature>
<dbReference type="InterPro" id="IPR046342">
    <property type="entry name" value="CBS_dom_sf"/>
</dbReference>
<dbReference type="Gene3D" id="3.30.465.10">
    <property type="match status" value="1"/>
</dbReference>
<dbReference type="Pfam" id="PF01595">
    <property type="entry name" value="CNNM"/>
    <property type="match status" value="1"/>
</dbReference>